<gene>
    <name evidence="1" type="ORF">NX780_18220</name>
</gene>
<dbReference type="EMBL" id="JANUHA010000014">
    <property type="protein sequence ID" value="MCS0598282.1"/>
    <property type="molecule type" value="Genomic_DNA"/>
</dbReference>
<protein>
    <submittedName>
        <fullName evidence="1">Histidine phosphatase family protein</fullName>
    </submittedName>
</protein>
<dbReference type="CDD" id="cd07067">
    <property type="entry name" value="HP_PGM_like"/>
    <property type="match status" value="1"/>
</dbReference>
<dbReference type="SUPFAM" id="SSF53254">
    <property type="entry name" value="Phosphoglycerate mutase-like"/>
    <property type="match status" value="1"/>
</dbReference>
<evidence type="ECO:0000313" key="1">
    <source>
        <dbReference type="EMBL" id="MCS0598282.1"/>
    </source>
</evidence>
<dbReference type="RefSeq" id="WP_258829296.1">
    <property type="nucleotide sequence ID" value="NZ_JANUHA010000014.1"/>
</dbReference>
<proteinExistence type="predicted"/>
<dbReference type="SMART" id="SM00855">
    <property type="entry name" value="PGAM"/>
    <property type="match status" value="1"/>
</dbReference>
<dbReference type="Gene3D" id="3.40.50.1240">
    <property type="entry name" value="Phosphoglycerate mutase-like"/>
    <property type="match status" value="1"/>
</dbReference>
<dbReference type="Pfam" id="PF00300">
    <property type="entry name" value="His_Phos_1"/>
    <property type="match status" value="1"/>
</dbReference>
<dbReference type="InterPro" id="IPR013078">
    <property type="entry name" value="His_Pase_superF_clade-1"/>
</dbReference>
<name>A0ABT2APV9_9BURK</name>
<comment type="caution">
    <text evidence="1">The sequence shown here is derived from an EMBL/GenBank/DDBJ whole genome shotgun (WGS) entry which is preliminary data.</text>
</comment>
<dbReference type="PANTHER" id="PTHR48100">
    <property type="entry name" value="BROAD-SPECIFICITY PHOSPHATASE YOR283W-RELATED"/>
    <property type="match status" value="1"/>
</dbReference>
<accession>A0ABT2APV9</accession>
<dbReference type="Proteomes" id="UP001206572">
    <property type="component" value="Unassembled WGS sequence"/>
</dbReference>
<sequence length="233" mass="25633">MSEPAQRRRVYLMRHGSVTYFDESGKPFLPETVPLNEDGRAQADAAGRAFRESGVHFDRVIVSGLPRTSETAQRVLLASGQAIEAEVWPELHEIRGGRLSSIPASELRRAFTGAFEGMVDEEQRFLGGESVGEMMDRVHPAIARLRAQEDWDTVLLVLHGGVNCAILSLALTGQRLFLGGLSQAAGCINALDVGTEAADWVVRFVNYVPPAPLQPGARTTTMEQLFEQYRRGR</sequence>
<dbReference type="InterPro" id="IPR029033">
    <property type="entry name" value="His_PPase_superfam"/>
</dbReference>
<evidence type="ECO:0000313" key="2">
    <source>
        <dbReference type="Proteomes" id="UP001206572"/>
    </source>
</evidence>
<reference evidence="1 2" key="1">
    <citation type="submission" date="2022-08" db="EMBL/GenBank/DDBJ databases">
        <title>Reclassification of Massilia species as members of the genera Telluria, Duganella, Pseudoduganella, Mokoshia gen. nov. and Zemynaea gen. nov. using orthogonal and non-orthogonal genome-based approaches.</title>
        <authorList>
            <person name="Bowman J.P."/>
        </authorList>
    </citation>
    <scope>NUCLEOTIDE SEQUENCE [LARGE SCALE GENOMIC DNA]</scope>
    <source>
        <strain evidence="1 2">JCM 31661</strain>
    </source>
</reference>
<dbReference type="InterPro" id="IPR050275">
    <property type="entry name" value="PGM_Phosphatase"/>
</dbReference>
<organism evidence="1 2">
    <name type="scientific">Massilia agri</name>
    <dbReference type="NCBI Taxonomy" id="1886785"/>
    <lineage>
        <taxon>Bacteria</taxon>
        <taxon>Pseudomonadati</taxon>
        <taxon>Pseudomonadota</taxon>
        <taxon>Betaproteobacteria</taxon>
        <taxon>Burkholderiales</taxon>
        <taxon>Oxalobacteraceae</taxon>
        <taxon>Telluria group</taxon>
        <taxon>Massilia</taxon>
    </lineage>
</organism>
<keyword evidence="2" id="KW-1185">Reference proteome</keyword>